<dbReference type="NCBIfam" id="TIGR01730">
    <property type="entry name" value="RND_mfp"/>
    <property type="match status" value="1"/>
</dbReference>
<dbReference type="Pfam" id="PF25917">
    <property type="entry name" value="BSH_RND"/>
    <property type="match status" value="1"/>
</dbReference>
<evidence type="ECO:0000256" key="2">
    <source>
        <dbReference type="ARBA" id="ARBA00022989"/>
    </source>
</evidence>
<dbReference type="InterPro" id="IPR006143">
    <property type="entry name" value="RND_pump_MFP"/>
</dbReference>
<dbReference type="GO" id="GO:0016020">
    <property type="term" value="C:membrane"/>
    <property type="evidence" value="ECO:0007669"/>
    <property type="project" value="InterPro"/>
</dbReference>
<organism evidence="6">
    <name type="scientific">mine drainage metagenome</name>
    <dbReference type="NCBI Taxonomy" id="410659"/>
    <lineage>
        <taxon>unclassified sequences</taxon>
        <taxon>metagenomes</taxon>
        <taxon>ecological metagenomes</taxon>
    </lineage>
</organism>
<evidence type="ECO:0000313" key="6">
    <source>
        <dbReference type="EMBL" id="OIR09936.1"/>
    </source>
</evidence>
<dbReference type="GO" id="GO:0022857">
    <property type="term" value="F:transmembrane transporter activity"/>
    <property type="evidence" value="ECO:0007669"/>
    <property type="project" value="InterPro"/>
</dbReference>
<feature type="domain" description="p-hydroxybenzoic acid efflux pump subunit AaeA-like beta-barrel" evidence="5">
    <location>
        <begin position="189"/>
        <end position="285"/>
    </location>
</feature>
<evidence type="ECO:0000256" key="3">
    <source>
        <dbReference type="ARBA" id="ARBA00023136"/>
    </source>
</evidence>
<dbReference type="Gene3D" id="2.40.50.100">
    <property type="match status" value="1"/>
</dbReference>
<name>A0A1J5T104_9ZZZZ</name>
<evidence type="ECO:0000259" key="5">
    <source>
        <dbReference type="Pfam" id="PF25963"/>
    </source>
</evidence>
<gene>
    <name evidence="6" type="primary">aaeA_2</name>
    <name evidence="6" type="ORF">GALL_78570</name>
</gene>
<feature type="domain" description="Multidrug resistance protein MdtA-like barrel-sandwich hybrid" evidence="4">
    <location>
        <begin position="46"/>
        <end position="185"/>
    </location>
</feature>
<proteinExistence type="predicted"/>
<dbReference type="Pfam" id="PF25963">
    <property type="entry name" value="Beta-barrel_AAEA"/>
    <property type="match status" value="1"/>
</dbReference>
<dbReference type="InterPro" id="IPR058634">
    <property type="entry name" value="AaeA-lik-b-barrel"/>
</dbReference>
<dbReference type="PANTHER" id="PTHR30367">
    <property type="entry name" value="P-HYDROXYBENZOIC ACID EFFLUX PUMP SUBUNIT AAEA-RELATED"/>
    <property type="match status" value="1"/>
</dbReference>
<sequence>MKVYVLSFLRVAATLALAAAALVTGLGLWRHYMDAPWTRDGRVRVEVVAVAPEVAGTVVRVAVADNQFVHKGDLLFQIDPSRYRLAVAEAEATVEQRRQDLLLKQADARRRAGMAGVVSAEDIDRHRSTSAVAAAALKSAEAALDLARLNLARTSLVSPVNGYVTNARLRVGDYAQAGAARLSVIDADSFWVTGYFEETRLAGVHVNAPARMRLMGYKTPLEGHVDSIGRGISDSNGRADAQGLPDVNPVFTWVRLAQRIPVRIHIDRVPPGVLLAAGMTCTVAVGPERDLGGSYAARLRGLLREALDGESL</sequence>
<dbReference type="SUPFAM" id="SSF111369">
    <property type="entry name" value="HlyD-like secretion proteins"/>
    <property type="match status" value="1"/>
</dbReference>
<keyword evidence="3" id="KW-0472">Membrane</keyword>
<dbReference type="InterPro" id="IPR058625">
    <property type="entry name" value="MdtA-like_BSH"/>
</dbReference>
<accession>A0A1J5T104</accession>
<keyword evidence="1" id="KW-0812">Transmembrane</keyword>
<dbReference type="PANTHER" id="PTHR30367:SF12">
    <property type="entry name" value="P-HYDROXYBENZOIC ACID EFFLUX PUMP SUBUNIT AAEA"/>
    <property type="match status" value="1"/>
</dbReference>
<dbReference type="InterPro" id="IPR050393">
    <property type="entry name" value="MFP_Efflux_Pump"/>
</dbReference>
<keyword evidence="2" id="KW-1133">Transmembrane helix</keyword>
<dbReference type="AlphaFoldDB" id="A0A1J5T104"/>
<dbReference type="Gene3D" id="2.40.30.170">
    <property type="match status" value="1"/>
</dbReference>
<evidence type="ECO:0000256" key="1">
    <source>
        <dbReference type="ARBA" id="ARBA00022692"/>
    </source>
</evidence>
<reference evidence="6" key="1">
    <citation type="submission" date="2016-10" db="EMBL/GenBank/DDBJ databases">
        <title>Sequence of Gallionella enrichment culture.</title>
        <authorList>
            <person name="Poehlein A."/>
            <person name="Muehling M."/>
            <person name="Daniel R."/>
        </authorList>
    </citation>
    <scope>NUCLEOTIDE SEQUENCE</scope>
</reference>
<dbReference type="EMBL" id="MLJW01000024">
    <property type="protein sequence ID" value="OIR09936.1"/>
    <property type="molecule type" value="Genomic_DNA"/>
</dbReference>
<protein>
    <submittedName>
        <fullName evidence="6">p-hydroxybenzoic acid efflux pump subunit AaeA</fullName>
    </submittedName>
</protein>
<evidence type="ECO:0000259" key="4">
    <source>
        <dbReference type="Pfam" id="PF25917"/>
    </source>
</evidence>
<comment type="caution">
    <text evidence="6">The sequence shown here is derived from an EMBL/GenBank/DDBJ whole genome shotgun (WGS) entry which is preliminary data.</text>
</comment>